<evidence type="ECO:0000256" key="2">
    <source>
        <dbReference type="SAM" id="SignalP"/>
    </source>
</evidence>
<dbReference type="AlphaFoldDB" id="A0A7S0D129"/>
<feature type="region of interest" description="Disordered" evidence="1">
    <location>
        <begin position="404"/>
        <end position="466"/>
    </location>
</feature>
<feature type="compositionally biased region" description="Basic and acidic residues" evidence="1">
    <location>
        <begin position="446"/>
        <end position="458"/>
    </location>
</feature>
<proteinExistence type="predicted"/>
<feature type="compositionally biased region" description="Basic and acidic residues" evidence="1">
    <location>
        <begin position="245"/>
        <end position="259"/>
    </location>
</feature>
<feature type="compositionally biased region" description="Basic and acidic residues" evidence="1">
    <location>
        <begin position="331"/>
        <end position="342"/>
    </location>
</feature>
<evidence type="ECO:0008006" key="4">
    <source>
        <dbReference type="Google" id="ProtNLM"/>
    </source>
</evidence>
<feature type="region of interest" description="Disordered" evidence="1">
    <location>
        <begin position="202"/>
        <end position="267"/>
    </location>
</feature>
<keyword evidence="2" id="KW-0732">Signal</keyword>
<name>A0A7S0D129_MICPS</name>
<accession>A0A7S0D129</accession>
<feature type="compositionally biased region" description="Basic and acidic residues" evidence="1">
    <location>
        <begin position="202"/>
        <end position="223"/>
    </location>
</feature>
<evidence type="ECO:0000256" key="1">
    <source>
        <dbReference type="SAM" id="MobiDB-lite"/>
    </source>
</evidence>
<evidence type="ECO:0000313" key="3">
    <source>
        <dbReference type="EMBL" id="CAD8438083.1"/>
    </source>
</evidence>
<feature type="chain" id="PRO_5030868210" description="Saposin B-type domain-containing protein" evidence="2">
    <location>
        <begin position="40"/>
        <end position="466"/>
    </location>
</feature>
<reference evidence="3" key="1">
    <citation type="submission" date="2021-01" db="EMBL/GenBank/DDBJ databases">
        <authorList>
            <person name="Corre E."/>
            <person name="Pelletier E."/>
            <person name="Niang G."/>
            <person name="Scheremetjew M."/>
            <person name="Finn R."/>
            <person name="Kale V."/>
            <person name="Holt S."/>
            <person name="Cochrane G."/>
            <person name="Meng A."/>
            <person name="Brown T."/>
            <person name="Cohen L."/>
        </authorList>
    </citation>
    <scope>NUCLEOTIDE SEQUENCE</scope>
    <source>
        <strain evidence="3">CCAC1681</strain>
    </source>
</reference>
<dbReference type="EMBL" id="HBEN01006176">
    <property type="protein sequence ID" value="CAD8438083.1"/>
    <property type="molecule type" value="Transcribed_RNA"/>
</dbReference>
<sequence length="466" mass="51176">MSGDDEQCTRASSSPVTMFRPAAVFRAALLAALAALAAAQIVTDAPPPTSRGDPDLPKTREKFAQRSPACVACQRAVAHLDENMLPRVFDERAKAARGGSSEYGTFSKIIEEEVSGMCRAQTIQMERDTRKACVRMLDSHEEKIVKAWYETAVVEEMNAEDETNMNWVLCSESRGIAKACPDELATLDVPTLVRLETRQRFDETRRRNEEARKRRRGDDDAKNRRNNANPFSKGRDGLRGPTGSVDERAPKKMTQREIPRPPIGSGMLETFVSSDFARRAIGGRDRGGDADVTDVLVYFAFPRKNPAKHAATMDTLRHVSNAIARAARTKPQVDKGGKDTRARTRGARGPKSPAGELHTTVVAMIDAERNEIPHPWGASIDGPAVVLFPASGKEKPRLLPFRDAESAQDLDRPSDAPTPADALAMLQRSGGRPETREAAGVAFTHMEQRTLEGAGRDTLEDEHDEL</sequence>
<organism evidence="3">
    <name type="scientific">Micromonas pusilla</name>
    <name type="common">Picoplanktonic green alga</name>
    <name type="synonym">Chromulina pusilla</name>
    <dbReference type="NCBI Taxonomy" id="38833"/>
    <lineage>
        <taxon>Eukaryota</taxon>
        <taxon>Viridiplantae</taxon>
        <taxon>Chlorophyta</taxon>
        <taxon>Mamiellophyceae</taxon>
        <taxon>Mamiellales</taxon>
        <taxon>Mamiellaceae</taxon>
        <taxon>Micromonas</taxon>
    </lineage>
</organism>
<gene>
    <name evidence="3" type="ORF">MSP1401_LOCUS5033</name>
</gene>
<feature type="region of interest" description="Disordered" evidence="1">
    <location>
        <begin position="328"/>
        <end position="354"/>
    </location>
</feature>
<feature type="signal peptide" evidence="2">
    <location>
        <begin position="1"/>
        <end position="39"/>
    </location>
</feature>
<protein>
    <recommendedName>
        <fullName evidence="4">Saposin B-type domain-containing protein</fullName>
    </recommendedName>
</protein>
<feature type="compositionally biased region" description="Basic and acidic residues" evidence="1">
    <location>
        <begin position="404"/>
        <end position="414"/>
    </location>
</feature>